<name>A0AAD9E5Z2_9PEZI</name>
<evidence type="ECO:0000313" key="2">
    <source>
        <dbReference type="EMBL" id="KAK1838889.1"/>
    </source>
</evidence>
<evidence type="ECO:0000256" key="1">
    <source>
        <dbReference type="SAM" id="MobiDB-lite"/>
    </source>
</evidence>
<dbReference type="Proteomes" id="UP001243330">
    <property type="component" value="Unassembled WGS sequence"/>
</dbReference>
<proteinExistence type="predicted"/>
<evidence type="ECO:0000313" key="3">
    <source>
        <dbReference type="Proteomes" id="UP001243330"/>
    </source>
</evidence>
<comment type="caution">
    <text evidence="2">The sequence shown here is derived from an EMBL/GenBank/DDBJ whole genome shotgun (WGS) entry which is preliminary data.</text>
</comment>
<organism evidence="2 3">
    <name type="scientific">Colletotrichum chrysophilum</name>
    <dbReference type="NCBI Taxonomy" id="1836956"/>
    <lineage>
        <taxon>Eukaryota</taxon>
        <taxon>Fungi</taxon>
        <taxon>Dikarya</taxon>
        <taxon>Ascomycota</taxon>
        <taxon>Pezizomycotina</taxon>
        <taxon>Sordariomycetes</taxon>
        <taxon>Hypocreomycetidae</taxon>
        <taxon>Glomerellales</taxon>
        <taxon>Glomerellaceae</taxon>
        <taxon>Colletotrichum</taxon>
        <taxon>Colletotrichum gloeosporioides species complex</taxon>
    </lineage>
</organism>
<reference evidence="2" key="1">
    <citation type="submission" date="2023-01" db="EMBL/GenBank/DDBJ databases">
        <title>Colletotrichum chrysophilum M932 genome sequence.</title>
        <authorList>
            <person name="Baroncelli R."/>
        </authorList>
    </citation>
    <scope>NUCLEOTIDE SEQUENCE</scope>
    <source>
        <strain evidence="2">M932</strain>
    </source>
</reference>
<accession>A0AAD9E5Z2</accession>
<protein>
    <submittedName>
        <fullName evidence="2">Uncharacterized protein</fullName>
    </submittedName>
</protein>
<dbReference type="EMBL" id="JAQOWY010000751">
    <property type="protein sequence ID" value="KAK1838889.1"/>
    <property type="molecule type" value="Genomic_DNA"/>
</dbReference>
<dbReference type="AlphaFoldDB" id="A0AAD9E5Z2"/>
<feature type="region of interest" description="Disordered" evidence="1">
    <location>
        <begin position="36"/>
        <end position="59"/>
    </location>
</feature>
<sequence length="74" mass="7659">MPSTSLWVGSQPCNAMELPDASHHDDGCTVTVNPVHRLPPTAGHRPTPESRPGLLSSDGLSQSLGAVISAVAVF</sequence>
<gene>
    <name evidence="2" type="ORF">CCHR01_18488</name>
</gene>
<keyword evidence="3" id="KW-1185">Reference proteome</keyword>